<evidence type="ECO:0000313" key="1">
    <source>
        <dbReference type="EMBL" id="TWT37647.1"/>
    </source>
</evidence>
<evidence type="ECO:0008006" key="3">
    <source>
        <dbReference type="Google" id="ProtNLM"/>
    </source>
</evidence>
<comment type="caution">
    <text evidence="1">The sequence shown here is derived from an EMBL/GenBank/DDBJ whole genome shotgun (WGS) entry which is preliminary data.</text>
</comment>
<name>A0A5C5VI29_9BACT</name>
<proteinExistence type="predicted"/>
<evidence type="ECO:0000313" key="2">
    <source>
        <dbReference type="Proteomes" id="UP000316714"/>
    </source>
</evidence>
<sequence>MSEPPIRTNPQTPAFPVVHIDELCERLNVSRDWAVRVLLKLENPPPHFTIGQQTFFGVEPFNQWMLQMTRAAGFDVGGQD</sequence>
<keyword evidence="2" id="KW-1185">Reference proteome</keyword>
<dbReference type="AlphaFoldDB" id="A0A5C5VI29"/>
<reference evidence="1 2" key="1">
    <citation type="submission" date="2019-02" db="EMBL/GenBank/DDBJ databases">
        <title>Deep-cultivation of Planctomycetes and their phenomic and genomic characterization uncovers novel biology.</title>
        <authorList>
            <person name="Wiegand S."/>
            <person name="Jogler M."/>
            <person name="Boedeker C."/>
            <person name="Pinto D."/>
            <person name="Vollmers J."/>
            <person name="Rivas-Marin E."/>
            <person name="Kohn T."/>
            <person name="Peeters S.H."/>
            <person name="Heuer A."/>
            <person name="Rast P."/>
            <person name="Oberbeckmann S."/>
            <person name="Bunk B."/>
            <person name="Jeske O."/>
            <person name="Meyerdierks A."/>
            <person name="Storesund J.E."/>
            <person name="Kallscheuer N."/>
            <person name="Luecker S."/>
            <person name="Lage O.M."/>
            <person name="Pohl T."/>
            <person name="Merkel B.J."/>
            <person name="Hornburger P."/>
            <person name="Mueller R.-W."/>
            <person name="Bruemmer F."/>
            <person name="Labrenz M."/>
            <person name="Spormann A.M."/>
            <person name="Op Den Camp H."/>
            <person name="Overmann J."/>
            <person name="Amann R."/>
            <person name="Jetten M.S.M."/>
            <person name="Mascher T."/>
            <person name="Medema M.H."/>
            <person name="Devos D.P."/>
            <person name="Kaster A.-K."/>
            <person name="Ovreas L."/>
            <person name="Rohde M."/>
            <person name="Galperin M.Y."/>
            <person name="Jogler C."/>
        </authorList>
    </citation>
    <scope>NUCLEOTIDE SEQUENCE [LARGE SCALE GENOMIC DNA]</scope>
    <source>
        <strain evidence="1 2">KOR34</strain>
    </source>
</reference>
<protein>
    <recommendedName>
        <fullName evidence="3">Prophage CP4-57 regulatory protein (AlpA)</fullName>
    </recommendedName>
</protein>
<dbReference type="Proteomes" id="UP000316714">
    <property type="component" value="Unassembled WGS sequence"/>
</dbReference>
<dbReference type="EMBL" id="SIHJ01000001">
    <property type="protein sequence ID" value="TWT37647.1"/>
    <property type="molecule type" value="Genomic_DNA"/>
</dbReference>
<accession>A0A5C5VI29</accession>
<gene>
    <name evidence="1" type="ORF">KOR34_26050</name>
</gene>
<dbReference type="RefSeq" id="WP_146564968.1">
    <property type="nucleotide sequence ID" value="NZ_SIHJ01000001.1"/>
</dbReference>
<organism evidence="1 2">
    <name type="scientific">Posidoniimonas corsicana</name>
    <dbReference type="NCBI Taxonomy" id="1938618"/>
    <lineage>
        <taxon>Bacteria</taxon>
        <taxon>Pseudomonadati</taxon>
        <taxon>Planctomycetota</taxon>
        <taxon>Planctomycetia</taxon>
        <taxon>Pirellulales</taxon>
        <taxon>Lacipirellulaceae</taxon>
        <taxon>Posidoniimonas</taxon>
    </lineage>
</organism>